<dbReference type="STRING" id="1784.VC42_01905"/>
<dbReference type="Proteomes" id="UP000193040">
    <property type="component" value="Unassembled WGS sequence"/>
</dbReference>
<dbReference type="Pfam" id="PF00561">
    <property type="entry name" value="Abhydrolase_1"/>
    <property type="match status" value="1"/>
</dbReference>
<protein>
    <submittedName>
        <fullName evidence="3">Epoxide hydrolase</fullName>
    </submittedName>
</protein>
<dbReference type="PANTHER" id="PTHR43329">
    <property type="entry name" value="EPOXIDE HYDROLASE"/>
    <property type="match status" value="1"/>
</dbReference>
<organism evidence="3 4">
    <name type="scientific">Mycobacterium simiae</name>
    <name type="common">Mycobacterium habana</name>
    <dbReference type="NCBI Taxonomy" id="1784"/>
    <lineage>
        <taxon>Bacteria</taxon>
        <taxon>Bacillati</taxon>
        <taxon>Actinomycetota</taxon>
        <taxon>Actinomycetes</taxon>
        <taxon>Mycobacteriales</taxon>
        <taxon>Mycobacteriaceae</taxon>
        <taxon>Mycobacterium</taxon>
        <taxon>Mycobacterium simiae complex</taxon>
    </lineage>
</organism>
<dbReference type="PRINTS" id="PR00111">
    <property type="entry name" value="ABHYDROLASE"/>
</dbReference>
<reference evidence="3 4" key="1">
    <citation type="submission" date="2017-03" db="EMBL/GenBank/DDBJ databases">
        <title>Genomic insights into Mycobacterium simiae human colonization.</title>
        <authorList>
            <person name="Steffani J.L."/>
            <person name="Brunck M.E."/>
            <person name="Cruz E."/>
            <person name="Montiel R."/>
            <person name="Barona F."/>
        </authorList>
    </citation>
    <scope>NUCLEOTIDE SEQUENCE [LARGE SCALE GENOMIC DNA]</scope>
    <source>
        <strain evidence="3 4">MsiGto</strain>
    </source>
</reference>
<dbReference type="AlphaFoldDB" id="A0A1X0Y1D6"/>
<evidence type="ECO:0000256" key="1">
    <source>
        <dbReference type="ARBA" id="ARBA00022801"/>
    </source>
</evidence>
<proteinExistence type="predicted"/>
<name>A0A1X0Y1D6_MYCSI</name>
<dbReference type="SUPFAM" id="SSF53474">
    <property type="entry name" value="alpha/beta-Hydrolases"/>
    <property type="match status" value="1"/>
</dbReference>
<evidence type="ECO:0000313" key="4">
    <source>
        <dbReference type="Proteomes" id="UP000193040"/>
    </source>
</evidence>
<dbReference type="GO" id="GO:0016787">
    <property type="term" value="F:hydrolase activity"/>
    <property type="evidence" value="ECO:0007669"/>
    <property type="project" value="UniProtKB-KW"/>
</dbReference>
<evidence type="ECO:0000259" key="2">
    <source>
        <dbReference type="Pfam" id="PF00561"/>
    </source>
</evidence>
<keyword evidence="4" id="KW-1185">Reference proteome</keyword>
<dbReference type="Gene3D" id="3.40.50.1820">
    <property type="entry name" value="alpha/beta hydrolase"/>
    <property type="match status" value="1"/>
</dbReference>
<gene>
    <name evidence="3" type="ORF">B5M45_17575</name>
</gene>
<dbReference type="InterPro" id="IPR000073">
    <property type="entry name" value="AB_hydrolase_1"/>
</dbReference>
<dbReference type="PRINTS" id="PR00412">
    <property type="entry name" value="EPOXHYDRLASE"/>
</dbReference>
<sequence>MSLVHRYLDCRGARIHAVEDGTGPLVVLLHGFPESWYSWRHQIPALAGAGFRVVAIDQRGYGRSSKYRVQSAYRISELVADVLGVLDAYSAEKAIVVGHDWGAPVAWTFAWLHPDRCAGVVGISVPFAGRGIIGLPGSPFGEHRPNDYHVKLAGEGRIWYQDYFAAQDGIIAEIEEDVRGWLLGLTYTVSGGGMVTATKAALDAGVDLAAMDPIDVIRAGPLCMAEGAKLKDAFLYPDVMPAWFTDADLDFYTAEFERSGFAGPLSFYHNIDNNWLDLAEHEGEPLTPPALFIGGQYDVGTDWGTEALERAPEVMPNYVGAYMISDVGHWIQQEAPEETNRILVNFLGGLSR</sequence>
<evidence type="ECO:0000313" key="3">
    <source>
        <dbReference type="EMBL" id="ORJ58936.1"/>
    </source>
</evidence>
<accession>A0A1X0Y1D6</accession>
<comment type="caution">
    <text evidence="3">The sequence shown here is derived from an EMBL/GenBank/DDBJ whole genome shotgun (WGS) entry which is preliminary data.</text>
</comment>
<feature type="domain" description="AB hydrolase-1" evidence="2">
    <location>
        <begin position="24"/>
        <end position="125"/>
    </location>
</feature>
<dbReference type="InterPro" id="IPR029058">
    <property type="entry name" value="AB_hydrolase_fold"/>
</dbReference>
<dbReference type="InterPro" id="IPR000639">
    <property type="entry name" value="Epox_hydrolase-like"/>
</dbReference>
<keyword evidence="1 3" id="KW-0378">Hydrolase</keyword>
<dbReference type="EMBL" id="MZZM01000022">
    <property type="protein sequence ID" value="ORJ58936.1"/>
    <property type="molecule type" value="Genomic_DNA"/>
</dbReference>
<dbReference type="RefSeq" id="WP_061555758.1">
    <property type="nucleotide sequence ID" value="NZ_JASWDE010000005.1"/>
</dbReference>